<organism evidence="1">
    <name type="scientific">marine sediment metagenome</name>
    <dbReference type="NCBI Taxonomy" id="412755"/>
    <lineage>
        <taxon>unclassified sequences</taxon>
        <taxon>metagenomes</taxon>
        <taxon>ecological metagenomes</taxon>
    </lineage>
</organism>
<reference evidence="1" key="1">
    <citation type="journal article" date="2015" name="Nature">
        <title>Complex archaea that bridge the gap between prokaryotes and eukaryotes.</title>
        <authorList>
            <person name="Spang A."/>
            <person name="Saw J.H."/>
            <person name="Jorgensen S.L."/>
            <person name="Zaremba-Niedzwiedzka K."/>
            <person name="Martijn J."/>
            <person name="Lind A.E."/>
            <person name="van Eijk R."/>
            <person name="Schleper C."/>
            <person name="Guy L."/>
            <person name="Ettema T.J."/>
        </authorList>
    </citation>
    <scope>NUCLEOTIDE SEQUENCE</scope>
</reference>
<comment type="caution">
    <text evidence="1">The sequence shown here is derived from an EMBL/GenBank/DDBJ whole genome shotgun (WGS) entry which is preliminary data.</text>
</comment>
<gene>
    <name evidence="1" type="ORF">LCGC14_2403430</name>
</gene>
<protein>
    <submittedName>
        <fullName evidence="1">Uncharacterized protein</fullName>
    </submittedName>
</protein>
<accession>A0A0F9E6X8</accession>
<dbReference type="EMBL" id="LAZR01036147">
    <property type="protein sequence ID" value="KKL25626.1"/>
    <property type="molecule type" value="Genomic_DNA"/>
</dbReference>
<sequence length="53" mass="5986">MGIFNIFEDIVEKTAETITSIPSVPARFLNGVEKGTKKGIEEVEKAWEELFDK</sequence>
<name>A0A0F9E6X8_9ZZZZ</name>
<evidence type="ECO:0000313" key="1">
    <source>
        <dbReference type="EMBL" id="KKL25626.1"/>
    </source>
</evidence>
<proteinExistence type="predicted"/>
<dbReference type="AlphaFoldDB" id="A0A0F9E6X8"/>